<accession>A0ABV3EUK0</accession>
<organism evidence="2 3">
    <name type="scientific">Streptomyces chilikensis</name>
    <dbReference type="NCBI Taxonomy" id="1194079"/>
    <lineage>
        <taxon>Bacteria</taxon>
        <taxon>Bacillati</taxon>
        <taxon>Actinomycetota</taxon>
        <taxon>Actinomycetes</taxon>
        <taxon>Kitasatosporales</taxon>
        <taxon>Streptomycetaceae</taxon>
        <taxon>Streptomyces</taxon>
    </lineage>
</organism>
<protein>
    <submittedName>
        <fullName evidence="2">Uncharacterized protein</fullName>
    </submittedName>
</protein>
<dbReference type="EMBL" id="JBEZNA010000056">
    <property type="protein sequence ID" value="MEU9579796.1"/>
    <property type="molecule type" value="Genomic_DNA"/>
</dbReference>
<sequence length="338" mass="36756">MIPSSGVARWTWSRWDRSADEITLCLRGLLSAHHVLTEHRFSVGGPAARLTVTENGNPTHRLFDRDITLRVADLSSDRLARVVEEIRSVAAPGEVGSADARMDCTAVLLTEEGEREQERAFLLSSASFAGFAGVDLETYTDVWMRYDVKGRPQPAVHTANAPRLTAVLSRLADALGTGTEPEDPTCFGTPTPTGVKNRYEADGSPSDVWGRFEIPSRKAVFEFLPPFHQGHFGRTADGAVQYVPVRGSDGLLLGHLWASDPDGAASFAPRDAVGEDGHRAGPVWLDRLRATRERGLSPSQALAELSSCPGDPVAGQADPRSRPRTMPLRDLRDRARDA</sequence>
<feature type="compositionally biased region" description="Basic and acidic residues" evidence="1">
    <location>
        <begin position="327"/>
        <end position="338"/>
    </location>
</feature>
<keyword evidence="3" id="KW-1185">Reference proteome</keyword>
<proteinExistence type="predicted"/>
<reference evidence="2 3" key="1">
    <citation type="submission" date="2024-06" db="EMBL/GenBank/DDBJ databases">
        <title>The Natural Products Discovery Center: Release of the First 8490 Sequenced Strains for Exploring Actinobacteria Biosynthetic Diversity.</title>
        <authorList>
            <person name="Kalkreuter E."/>
            <person name="Kautsar S.A."/>
            <person name="Yang D."/>
            <person name="Bader C.D."/>
            <person name="Teijaro C.N."/>
            <person name="Fluegel L."/>
            <person name="Davis C.M."/>
            <person name="Simpson J.R."/>
            <person name="Lauterbach L."/>
            <person name="Steele A.D."/>
            <person name="Gui C."/>
            <person name="Meng S."/>
            <person name="Li G."/>
            <person name="Viehrig K."/>
            <person name="Ye F."/>
            <person name="Su P."/>
            <person name="Kiefer A.F."/>
            <person name="Nichols A."/>
            <person name="Cepeda A.J."/>
            <person name="Yan W."/>
            <person name="Fan B."/>
            <person name="Jiang Y."/>
            <person name="Adhikari A."/>
            <person name="Zheng C.-J."/>
            <person name="Schuster L."/>
            <person name="Cowan T.M."/>
            <person name="Smanski M.J."/>
            <person name="Chevrette M.G."/>
            <person name="De Carvalho L.P.S."/>
            <person name="Shen B."/>
        </authorList>
    </citation>
    <scope>NUCLEOTIDE SEQUENCE [LARGE SCALE GENOMIC DNA]</scope>
    <source>
        <strain evidence="2 3">NPDC048117</strain>
    </source>
</reference>
<name>A0ABV3EUK0_9ACTN</name>
<dbReference type="Proteomes" id="UP001551584">
    <property type="component" value="Unassembled WGS sequence"/>
</dbReference>
<gene>
    <name evidence="2" type="ORF">AB0D95_21405</name>
</gene>
<comment type="caution">
    <text evidence="2">The sequence shown here is derived from an EMBL/GenBank/DDBJ whole genome shotgun (WGS) entry which is preliminary data.</text>
</comment>
<feature type="region of interest" description="Disordered" evidence="1">
    <location>
        <begin position="295"/>
        <end position="338"/>
    </location>
</feature>
<evidence type="ECO:0000256" key="1">
    <source>
        <dbReference type="SAM" id="MobiDB-lite"/>
    </source>
</evidence>
<dbReference type="RefSeq" id="WP_359275023.1">
    <property type="nucleotide sequence ID" value="NZ_JBEZNA010000056.1"/>
</dbReference>
<evidence type="ECO:0000313" key="3">
    <source>
        <dbReference type="Proteomes" id="UP001551584"/>
    </source>
</evidence>
<evidence type="ECO:0000313" key="2">
    <source>
        <dbReference type="EMBL" id="MEU9579796.1"/>
    </source>
</evidence>